<sequence>MTTPPTKGHLYTPIAHVRGGRAEATKDGWGPNRSRIELCDPRLGPDSLLGLDQVSHIEVVFHFHVDEQEPVETGARHPRHRADWPRVGIFAQRARMRPNRIGLSICRVLGVSGTTIEVEGLDAVDGTPVLDIKPVWSATLPRGELREPAWAQALMANYW</sequence>
<keyword evidence="5" id="KW-1185">Reference proteome</keyword>
<dbReference type="SUPFAM" id="SSF118196">
    <property type="entry name" value="YaeB-like"/>
    <property type="match status" value="1"/>
</dbReference>
<keyword evidence="4" id="KW-0808">Transferase</keyword>
<dbReference type="AlphaFoldDB" id="A0A372ENL6"/>
<comment type="caution">
    <text evidence="4">The sequence shown here is derived from an EMBL/GenBank/DDBJ whole genome shotgun (WGS) entry which is preliminary data.</text>
</comment>
<proteinExistence type="inferred from homology"/>
<dbReference type="Pfam" id="PF01980">
    <property type="entry name" value="TrmO_N"/>
    <property type="match status" value="1"/>
</dbReference>
<dbReference type="PANTHER" id="PTHR12818:SF0">
    <property type="entry name" value="TRNA (ADENINE(37)-N6)-METHYLTRANSFERASE"/>
    <property type="match status" value="1"/>
</dbReference>
<feature type="domain" description="TsaA-like" evidence="3">
    <location>
        <begin position="11"/>
        <end position="144"/>
    </location>
</feature>
<dbReference type="InterPro" id="IPR036414">
    <property type="entry name" value="YaeB_N_sf"/>
</dbReference>
<comment type="similarity">
    <text evidence="2">Belongs to the tRNA methyltransferase O family.</text>
</comment>
<dbReference type="InterPro" id="IPR036413">
    <property type="entry name" value="YaeB-like_sf"/>
</dbReference>
<dbReference type="CDD" id="cd09281">
    <property type="entry name" value="UPF0066"/>
    <property type="match status" value="1"/>
</dbReference>
<evidence type="ECO:0000313" key="5">
    <source>
        <dbReference type="Proteomes" id="UP000261931"/>
    </source>
</evidence>
<reference evidence="4 5" key="1">
    <citation type="submission" date="2018-08" db="EMBL/GenBank/DDBJ databases">
        <title>Hydrogenophaga sp. LA-38 isolated from sludge.</title>
        <authorList>
            <person name="Im W.-T."/>
        </authorList>
    </citation>
    <scope>NUCLEOTIDE SEQUENCE [LARGE SCALE GENOMIC DNA]</scope>
    <source>
        <strain evidence="4 5">LA-38</strain>
    </source>
</reference>
<evidence type="ECO:0000313" key="4">
    <source>
        <dbReference type="EMBL" id="RFP81273.1"/>
    </source>
</evidence>
<dbReference type="Proteomes" id="UP000261931">
    <property type="component" value="Unassembled WGS sequence"/>
</dbReference>
<evidence type="ECO:0000256" key="2">
    <source>
        <dbReference type="ARBA" id="ARBA00033753"/>
    </source>
</evidence>
<evidence type="ECO:0000259" key="3">
    <source>
        <dbReference type="PROSITE" id="PS51668"/>
    </source>
</evidence>
<keyword evidence="1" id="KW-0949">S-adenosyl-L-methionine</keyword>
<gene>
    <name evidence="4" type="ORF">DY262_05770</name>
</gene>
<dbReference type="GO" id="GO:0032259">
    <property type="term" value="P:methylation"/>
    <property type="evidence" value="ECO:0007669"/>
    <property type="project" value="UniProtKB-KW"/>
</dbReference>
<dbReference type="InterPro" id="IPR023370">
    <property type="entry name" value="TrmO-like_N"/>
</dbReference>
<dbReference type="Gene3D" id="2.40.30.70">
    <property type="entry name" value="YaeB-like"/>
    <property type="match status" value="1"/>
</dbReference>
<accession>A0A372ENL6</accession>
<keyword evidence="4" id="KW-0489">Methyltransferase</keyword>
<protein>
    <submittedName>
        <fullName evidence="4">S-adenosylmethionine-dependent methyltransferase</fullName>
    </submittedName>
</protein>
<dbReference type="PROSITE" id="PS51668">
    <property type="entry name" value="TSAA_2"/>
    <property type="match status" value="1"/>
</dbReference>
<organism evidence="4 5">
    <name type="scientific">Hydrogenophaga borbori</name>
    <dbReference type="NCBI Taxonomy" id="2294117"/>
    <lineage>
        <taxon>Bacteria</taxon>
        <taxon>Pseudomonadati</taxon>
        <taxon>Pseudomonadota</taxon>
        <taxon>Betaproteobacteria</taxon>
        <taxon>Burkholderiales</taxon>
        <taxon>Comamonadaceae</taxon>
        <taxon>Hydrogenophaga</taxon>
    </lineage>
</organism>
<dbReference type="PANTHER" id="PTHR12818">
    <property type="entry name" value="TRNA (ADENINE(37)-N6)-METHYLTRANSFERASE"/>
    <property type="match status" value="1"/>
</dbReference>
<name>A0A372ENL6_9BURK</name>
<dbReference type="RefSeq" id="WP_116957983.1">
    <property type="nucleotide sequence ID" value="NZ_QVLS01000002.1"/>
</dbReference>
<dbReference type="EMBL" id="QVLS01000002">
    <property type="protein sequence ID" value="RFP81273.1"/>
    <property type="molecule type" value="Genomic_DNA"/>
</dbReference>
<dbReference type="InterPro" id="IPR040372">
    <property type="entry name" value="YaeB-like"/>
</dbReference>
<evidence type="ECO:0000256" key="1">
    <source>
        <dbReference type="ARBA" id="ARBA00022691"/>
    </source>
</evidence>
<dbReference type="GO" id="GO:0008168">
    <property type="term" value="F:methyltransferase activity"/>
    <property type="evidence" value="ECO:0007669"/>
    <property type="project" value="UniProtKB-KW"/>
</dbReference>